<sequence length="393" mass="41162">MYHLNDLGMLCTLGSSPAEVAASLLDSENPVPEPETLFASRGSYRVGQIHTRLTKLPTQLANYNCRNNRLAATALDQIRPAVDRAANKWGRDRVGVVMATSTSGIHATEEAVLRVLEAGSHPDSYHAYQGMLGGLGDFSANYLGLTGPTYTISTACSSSANAALSARRLLTAGLCDAVVFGGVDSLCEMTLQGFGSLEAQSAHLNMPLSVNRDGINIGEAAAIFLMSSEAKGPVLAGGCASSDAHHISAPHPEGDGAYQAMSGALRDAGLAPEQIGYINLHGTATRQNDSMESKAVSRLFPKSVPCSSSKSMTGHTLGAAGALELGFCWLLLQTDGPTRLPPALYQEEVDPALPLLHLANAEAMEATPAYCLSNSFAFGGSNVSLIIGRLDER</sequence>
<name>A0A5B0WU93_9GAMM</name>
<dbReference type="AlphaFoldDB" id="A0A5B0WU93"/>
<evidence type="ECO:0000256" key="3">
    <source>
        <dbReference type="ARBA" id="ARBA00022679"/>
    </source>
</evidence>
<gene>
    <name evidence="6" type="ORF">F0M18_11810</name>
</gene>
<dbReference type="EMBL" id="VTUX01000005">
    <property type="protein sequence ID" value="KAA1190493.1"/>
    <property type="molecule type" value="Genomic_DNA"/>
</dbReference>
<dbReference type="GO" id="GO:0004315">
    <property type="term" value="F:3-oxoacyl-[acyl-carrier-protein] synthase activity"/>
    <property type="evidence" value="ECO:0007669"/>
    <property type="project" value="TreeGrafter"/>
</dbReference>
<comment type="caution">
    <text evidence="6">The sequence shown here is derived from an EMBL/GenBank/DDBJ whole genome shotgun (WGS) entry which is preliminary data.</text>
</comment>
<dbReference type="GO" id="GO:0006633">
    <property type="term" value="P:fatty acid biosynthetic process"/>
    <property type="evidence" value="ECO:0007669"/>
    <property type="project" value="TreeGrafter"/>
</dbReference>
<dbReference type="InterPro" id="IPR000794">
    <property type="entry name" value="Beta-ketoacyl_synthase"/>
</dbReference>
<accession>A0A5B0WU93</accession>
<dbReference type="Pfam" id="PF00109">
    <property type="entry name" value="ketoacyl-synt"/>
    <property type="match status" value="1"/>
</dbReference>
<dbReference type="InterPro" id="IPR016039">
    <property type="entry name" value="Thiolase-like"/>
</dbReference>
<proteinExistence type="inferred from homology"/>
<keyword evidence="3 4" id="KW-0808">Transferase</keyword>
<dbReference type="PANTHER" id="PTHR11712">
    <property type="entry name" value="POLYKETIDE SYNTHASE-RELATED"/>
    <property type="match status" value="1"/>
</dbReference>
<reference evidence="6 7" key="1">
    <citation type="submission" date="2019-09" db="EMBL/GenBank/DDBJ databases">
        <authorList>
            <person name="Chen X.-Y."/>
        </authorList>
    </citation>
    <scope>NUCLEOTIDE SEQUENCE [LARGE SCALE GENOMIC DNA]</scope>
    <source>
        <strain evidence="6 7">NY5</strain>
    </source>
</reference>
<dbReference type="RefSeq" id="WP_149611649.1">
    <property type="nucleotide sequence ID" value="NZ_VTUX01000005.1"/>
</dbReference>
<dbReference type="InterPro" id="IPR020841">
    <property type="entry name" value="PKS_Beta-ketoAc_synthase_dom"/>
</dbReference>
<protein>
    <submittedName>
        <fullName evidence="6">Beta-ketoacyl-ACP synthase</fullName>
    </submittedName>
</protein>
<dbReference type="InterPro" id="IPR014031">
    <property type="entry name" value="Ketoacyl_synth_C"/>
</dbReference>
<evidence type="ECO:0000256" key="4">
    <source>
        <dbReference type="RuleBase" id="RU003694"/>
    </source>
</evidence>
<comment type="similarity">
    <text evidence="2 4">Belongs to the thiolase-like superfamily. Beta-ketoacyl-ACP synthases family.</text>
</comment>
<dbReference type="SUPFAM" id="SSF53901">
    <property type="entry name" value="Thiolase-like"/>
    <property type="match status" value="2"/>
</dbReference>
<dbReference type="Pfam" id="PF02801">
    <property type="entry name" value="Ketoacyl-synt_C"/>
    <property type="match status" value="1"/>
</dbReference>
<organism evidence="6 7">
    <name type="scientific">Pseudohalioglobus sediminis</name>
    <dbReference type="NCBI Taxonomy" id="2606449"/>
    <lineage>
        <taxon>Bacteria</taxon>
        <taxon>Pseudomonadati</taxon>
        <taxon>Pseudomonadota</taxon>
        <taxon>Gammaproteobacteria</taxon>
        <taxon>Cellvibrionales</taxon>
        <taxon>Halieaceae</taxon>
        <taxon>Pseudohalioglobus</taxon>
    </lineage>
</organism>
<keyword evidence="7" id="KW-1185">Reference proteome</keyword>
<dbReference type="Gene3D" id="3.40.47.10">
    <property type="match status" value="2"/>
</dbReference>
<dbReference type="CDD" id="cd00834">
    <property type="entry name" value="KAS_I_II"/>
    <property type="match status" value="1"/>
</dbReference>
<evidence type="ECO:0000313" key="6">
    <source>
        <dbReference type="EMBL" id="KAA1190493.1"/>
    </source>
</evidence>
<dbReference type="PROSITE" id="PS52004">
    <property type="entry name" value="KS3_2"/>
    <property type="match status" value="1"/>
</dbReference>
<dbReference type="PANTHER" id="PTHR11712:SF320">
    <property type="entry name" value="BETA-KETOACYL SYNTHASE"/>
    <property type="match status" value="1"/>
</dbReference>
<dbReference type="GO" id="GO:0005829">
    <property type="term" value="C:cytosol"/>
    <property type="evidence" value="ECO:0007669"/>
    <property type="project" value="TreeGrafter"/>
</dbReference>
<dbReference type="SMART" id="SM00825">
    <property type="entry name" value="PKS_KS"/>
    <property type="match status" value="1"/>
</dbReference>
<dbReference type="Proteomes" id="UP000323708">
    <property type="component" value="Unassembled WGS sequence"/>
</dbReference>
<comment type="pathway">
    <text evidence="1">Lipid metabolism.</text>
</comment>
<dbReference type="NCBIfam" id="NF006618">
    <property type="entry name" value="PRK09185.1"/>
    <property type="match status" value="1"/>
</dbReference>
<evidence type="ECO:0000256" key="1">
    <source>
        <dbReference type="ARBA" id="ARBA00005189"/>
    </source>
</evidence>
<evidence type="ECO:0000313" key="7">
    <source>
        <dbReference type="Proteomes" id="UP000323708"/>
    </source>
</evidence>
<evidence type="ECO:0000256" key="2">
    <source>
        <dbReference type="ARBA" id="ARBA00008467"/>
    </source>
</evidence>
<evidence type="ECO:0000259" key="5">
    <source>
        <dbReference type="PROSITE" id="PS52004"/>
    </source>
</evidence>
<feature type="domain" description="Ketosynthase family 3 (KS3)" evidence="5">
    <location>
        <begin position="1"/>
        <end position="389"/>
    </location>
</feature>
<dbReference type="InterPro" id="IPR014030">
    <property type="entry name" value="Ketoacyl_synth_N"/>
</dbReference>